<evidence type="ECO:0000256" key="5">
    <source>
        <dbReference type="PROSITE-ProRule" id="PRU01016"/>
    </source>
</evidence>
<dbReference type="Pfam" id="PF00145">
    <property type="entry name" value="DNA_methylase"/>
    <property type="match status" value="1"/>
</dbReference>
<dbReference type="PANTHER" id="PTHR46098">
    <property type="entry name" value="TRNA (CYTOSINE(38)-C(5))-METHYLTRANSFERASE"/>
    <property type="match status" value="1"/>
</dbReference>
<dbReference type="InterPro" id="IPR029063">
    <property type="entry name" value="SAM-dependent_MTases_sf"/>
</dbReference>
<evidence type="ECO:0000256" key="7">
    <source>
        <dbReference type="RuleBase" id="RU000417"/>
    </source>
</evidence>
<evidence type="ECO:0000313" key="9">
    <source>
        <dbReference type="Proteomes" id="UP001152872"/>
    </source>
</evidence>
<dbReference type="NCBIfam" id="TIGR00675">
    <property type="entry name" value="dcm"/>
    <property type="match status" value="1"/>
</dbReference>
<dbReference type="PANTHER" id="PTHR46098:SF1">
    <property type="entry name" value="TRNA (CYTOSINE(38)-C(5))-METHYLTRANSFERASE"/>
    <property type="match status" value="1"/>
</dbReference>
<comment type="caution">
    <text evidence="8">The sequence shown here is derived from an EMBL/GenBank/DDBJ whole genome shotgun (WGS) entry which is preliminary data.</text>
</comment>
<gene>
    <name evidence="8" type="primary">dcm</name>
    <name evidence="8" type="ORF">FEV09_17270</name>
</gene>
<organism evidence="8 9">
    <name type="scientific">Pseudanabaena catenata USMAC16</name>
    <dbReference type="NCBI Taxonomy" id="1855837"/>
    <lineage>
        <taxon>Bacteria</taxon>
        <taxon>Bacillati</taxon>
        <taxon>Cyanobacteriota</taxon>
        <taxon>Cyanophyceae</taxon>
        <taxon>Pseudanabaenales</taxon>
        <taxon>Pseudanabaenaceae</taxon>
        <taxon>Pseudanabaena</taxon>
    </lineage>
</organism>
<dbReference type="GO" id="GO:0032259">
    <property type="term" value="P:methylation"/>
    <property type="evidence" value="ECO:0007669"/>
    <property type="project" value="UniProtKB-KW"/>
</dbReference>
<evidence type="ECO:0000256" key="1">
    <source>
        <dbReference type="ARBA" id="ARBA00022603"/>
    </source>
</evidence>
<dbReference type="GO" id="GO:0003886">
    <property type="term" value="F:DNA (cytosine-5-)-methyltransferase activity"/>
    <property type="evidence" value="ECO:0007669"/>
    <property type="project" value="UniProtKB-EC"/>
</dbReference>
<dbReference type="InterPro" id="IPR001525">
    <property type="entry name" value="C5_MeTfrase"/>
</dbReference>
<evidence type="ECO:0000256" key="4">
    <source>
        <dbReference type="ARBA" id="ARBA00022747"/>
    </source>
</evidence>
<accession>A0A9X4MD87</accession>
<dbReference type="Proteomes" id="UP001152872">
    <property type="component" value="Unassembled WGS sequence"/>
</dbReference>
<dbReference type="InterPro" id="IPR018117">
    <property type="entry name" value="C5_DNA_meth_AS"/>
</dbReference>
<dbReference type="GO" id="GO:0009307">
    <property type="term" value="P:DNA restriction-modification system"/>
    <property type="evidence" value="ECO:0007669"/>
    <property type="project" value="UniProtKB-KW"/>
</dbReference>
<dbReference type="PRINTS" id="PR00105">
    <property type="entry name" value="C5METTRFRASE"/>
</dbReference>
<sequence>MHNAKFTFIDLFAGIGGFKMALSNNGGHCLGFSEIDKDAINTYCDNFQVESSYNLGDITKIKELPDHDLLTAGVPCQSWSIAGKNLGFDDDRGQLWNDTIYLLQQSQPKAFIFENVKGLVDPRNKKALSYILERIQKAGYYTNYFVINSFDYGVPQNRIRIYIIGFKEKKYFERFTLPKCIDKKLKLGDILGIETKISTDKRIIQMDLFGNVVESKTMSLSNTNGFNDYFLFNDLRNGHTTIHSWDIIDTTQRQKDICLLLLKNRRKSAYGQLDGNPLSLEHFQSLDSSINQDEINQLIELAILKSEEYSFTIKDYSISNLTKEEGILLSFANDHKIIIDNLNTQRIFKTEKISIEKTIESLKGKRIIECHEVRYDFKNTKISTGLFGVNRIFLPSSDIFPTLVASDTNDFITLNTIEASNHEEFKNKFIQKIYKPKAFRRITKSEACLIQGFPKDFKLPESRAKWMKLIGNSVSVPVIDKLCKAIIETGVFENRQTISLDSINDEKAVVSLVVLKRKG</sequence>
<dbReference type="EMBL" id="VBTY01000171">
    <property type="protein sequence ID" value="MDG3496295.1"/>
    <property type="molecule type" value="Genomic_DNA"/>
</dbReference>
<keyword evidence="3 5" id="KW-0949">S-adenosyl-L-methionine</keyword>
<dbReference type="PROSITE" id="PS00095">
    <property type="entry name" value="C5_MTASE_2"/>
    <property type="match status" value="1"/>
</dbReference>
<comment type="similarity">
    <text evidence="5 6">Belongs to the class I-like SAM-binding methyltransferase superfamily. C5-methyltransferase family.</text>
</comment>
<dbReference type="SUPFAM" id="SSF53335">
    <property type="entry name" value="S-adenosyl-L-methionine-dependent methyltransferases"/>
    <property type="match status" value="1"/>
</dbReference>
<dbReference type="PROSITE" id="PS51679">
    <property type="entry name" value="SAM_MT_C5"/>
    <property type="match status" value="1"/>
</dbReference>
<dbReference type="Gene3D" id="3.40.50.150">
    <property type="entry name" value="Vaccinia Virus protein VP39"/>
    <property type="match status" value="1"/>
</dbReference>
<reference evidence="8" key="1">
    <citation type="submission" date="2019-05" db="EMBL/GenBank/DDBJ databases">
        <title>Whole genome sequencing of Pseudanabaena catenata USMAC16.</title>
        <authorList>
            <person name="Khan Z."/>
            <person name="Omar W.M."/>
            <person name="Convey P."/>
            <person name="Merican F."/>
            <person name="Najimudin N."/>
        </authorList>
    </citation>
    <scope>NUCLEOTIDE SEQUENCE</scope>
    <source>
        <strain evidence="8">USMAC16</strain>
    </source>
</reference>
<protein>
    <recommendedName>
        <fullName evidence="7">Cytosine-specific methyltransferase</fullName>
        <ecNumber evidence="7">2.1.1.37</ecNumber>
    </recommendedName>
</protein>
<dbReference type="InterPro" id="IPR031303">
    <property type="entry name" value="C5_meth_CS"/>
</dbReference>
<dbReference type="EC" id="2.1.1.37" evidence="7"/>
<evidence type="ECO:0000256" key="3">
    <source>
        <dbReference type="ARBA" id="ARBA00022691"/>
    </source>
</evidence>
<evidence type="ECO:0000256" key="2">
    <source>
        <dbReference type="ARBA" id="ARBA00022679"/>
    </source>
</evidence>
<dbReference type="RefSeq" id="WP_009628467.1">
    <property type="nucleotide sequence ID" value="NZ_VBTY01000171.1"/>
</dbReference>
<proteinExistence type="inferred from homology"/>
<keyword evidence="2 5" id="KW-0808">Transferase</keyword>
<comment type="catalytic activity">
    <reaction evidence="7">
        <text>a 2'-deoxycytidine in DNA + S-adenosyl-L-methionine = a 5-methyl-2'-deoxycytidine in DNA + S-adenosyl-L-homocysteine + H(+)</text>
        <dbReference type="Rhea" id="RHEA:13681"/>
        <dbReference type="Rhea" id="RHEA-COMP:11369"/>
        <dbReference type="Rhea" id="RHEA-COMP:11370"/>
        <dbReference type="ChEBI" id="CHEBI:15378"/>
        <dbReference type="ChEBI" id="CHEBI:57856"/>
        <dbReference type="ChEBI" id="CHEBI:59789"/>
        <dbReference type="ChEBI" id="CHEBI:85452"/>
        <dbReference type="ChEBI" id="CHEBI:85454"/>
        <dbReference type="EC" id="2.1.1.37"/>
    </reaction>
</comment>
<dbReference type="PROSITE" id="PS00094">
    <property type="entry name" value="C5_MTASE_1"/>
    <property type="match status" value="1"/>
</dbReference>
<keyword evidence="4" id="KW-0680">Restriction system</keyword>
<dbReference type="Gene3D" id="3.90.120.10">
    <property type="entry name" value="DNA Methylase, subunit A, domain 2"/>
    <property type="match status" value="1"/>
</dbReference>
<evidence type="ECO:0000256" key="6">
    <source>
        <dbReference type="RuleBase" id="RU000416"/>
    </source>
</evidence>
<keyword evidence="9" id="KW-1185">Reference proteome</keyword>
<dbReference type="AlphaFoldDB" id="A0A9X4MD87"/>
<evidence type="ECO:0000313" key="8">
    <source>
        <dbReference type="EMBL" id="MDG3496295.1"/>
    </source>
</evidence>
<dbReference type="InterPro" id="IPR050750">
    <property type="entry name" value="C5-MTase"/>
</dbReference>
<keyword evidence="1 5" id="KW-0489">Methyltransferase</keyword>
<feature type="active site" evidence="5">
    <location>
        <position position="76"/>
    </location>
</feature>
<name>A0A9X4MD87_9CYAN</name>